<keyword evidence="11" id="KW-1207">Sterol metabolism</keyword>
<evidence type="ECO:0000256" key="16">
    <source>
        <dbReference type="ARBA" id="ARBA00082981"/>
    </source>
</evidence>
<dbReference type="GO" id="GO:0005506">
    <property type="term" value="F:iron ion binding"/>
    <property type="evidence" value="ECO:0007669"/>
    <property type="project" value="InterPro"/>
</dbReference>
<comment type="similarity">
    <text evidence="2 18">Belongs to the cytochrome P450 family.</text>
</comment>
<gene>
    <name evidence="19" type="ORF">NCTC1542_01761</name>
</gene>
<dbReference type="InterPro" id="IPR001128">
    <property type="entry name" value="Cyt_P450"/>
</dbReference>
<dbReference type="InterPro" id="IPR017972">
    <property type="entry name" value="Cyt_P450_CS"/>
</dbReference>
<evidence type="ECO:0000256" key="14">
    <source>
        <dbReference type="ARBA" id="ARBA00070775"/>
    </source>
</evidence>
<dbReference type="SUPFAM" id="SSF48264">
    <property type="entry name" value="Cytochrome P450"/>
    <property type="match status" value="1"/>
</dbReference>
<keyword evidence="4 18" id="KW-0349">Heme</keyword>
<evidence type="ECO:0000256" key="12">
    <source>
        <dbReference type="ARBA" id="ARBA00023221"/>
    </source>
</evidence>
<evidence type="ECO:0000256" key="17">
    <source>
        <dbReference type="ARBA" id="ARBA00083909"/>
    </source>
</evidence>
<evidence type="ECO:0000256" key="1">
    <source>
        <dbReference type="ARBA" id="ARBA00001971"/>
    </source>
</evidence>
<name>A0A378UCL9_MYCFO</name>
<evidence type="ECO:0000256" key="10">
    <source>
        <dbReference type="ARBA" id="ARBA00023098"/>
    </source>
</evidence>
<sequence length="406" mass="44668">MIGTAPSVFDADVPALTYTLGETPFEVYPRIRAAQRRAPMAVGPIGVEILSYDLARTVLRDNRFRIPPGLHLAVQGITSGPLWDKFANSLLCMEGDAHQRVRGLVSRAFTPRATARLHETITEVIGELVERATASGRCDVVAEIARPYPVPIICALIGAPREDWQQFSLWADDVFKAMSLNIGDDEQVVMTAWGELDAYVDDMVAERRRELTDDLLSDLIRAEDGGDRLSADELRMLVAGLLLAGTDTTRNQVAASIDVLCDHPEQWSLLRNRPELAMRAVDETMRHSPVVCGALRITTRDVELEGLVIPAGTLVMVNTFAANRDQAIYDDPETFDISRDDVPPILTFGGGLHYCLGANLARLEVAEALVAMTRRLPSPRRDEPAPWKPMMGMSGPVTLPLEFTDA</sequence>
<evidence type="ECO:0000256" key="9">
    <source>
        <dbReference type="ARBA" id="ARBA00023033"/>
    </source>
</evidence>
<keyword evidence="5 18" id="KW-0479">Metal-binding</keyword>
<dbReference type="PANTHER" id="PTHR46696">
    <property type="entry name" value="P450, PUTATIVE (EUROFUNG)-RELATED"/>
    <property type="match status" value="1"/>
</dbReference>
<keyword evidence="8 18" id="KW-0408">Iron</keyword>
<accession>A0A378UCL9</accession>
<evidence type="ECO:0000256" key="13">
    <source>
        <dbReference type="ARBA" id="ARBA00049645"/>
    </source>
</evidence>
<evidence type="ECO:0000313" key="19">
    <source>
        <dbReference type="EMBL" id="STZ74211.1"/>
    </source>
</evidence>
<evidence type="ECO:0000256" key="7">
    <source>
        <dbReference type="ARBA" id="ARBA00023002"/>
    </source>
</evidence>
<dbReference type="EMBL" id="UGQY01000001">
    <property type="protein sequence ID" value="STZ74211.1"/>
    <property type="molecule type" value="Genomic_DNA"/>
</dbReference>
<dbReference type="Gene3D" id="1.10.630.10">
    <property type="entry name" value="Cytochrome P450"/>
    <property type="match status" value="1"/>
</dbReference>
<dbReference type="AlphaFoldDB" id="A0A378UCL9"/>
<proteinExistence type="inferred from homology"/>
<dbReference type="GO" id="GO:0008203">
    <property type="term" value="P:cholesterol metabolic process"/>
    <property type="evidence" value="ECO:0007669"/>
    <property type="project" value="UniProtKB-KW"/>
</dbReference>
<dbReference type="PRINTS" id="PR00359">
    <property type="entry name" value="BP450"/>
</dbReference>
<evidence type="ECO:0000256" key="3">
    <source>
        <dbReference type="ARBA" id="ARBA00022548"/>
    </source>
</evidence>
<protein>
    <recommendedName>
        <fullName evidence="14">Steroid C26-monooxygenase</fullName>
    </recommendedName>
    <alternativeName>
        <fullName evidence="15">Cholest-4-en-3-one C26-monooxygenase</fullName>
    </alternativeName>
    <alternativeName>
        <fullName evidence="17">Cholesterol C26-monooxygenase</fullName>
    </alternativeName>
    <alternativeName>
        <fullName evidence="16">Steroid C27-monooxygenase</fullName>
    </alternativeName>
</protein>
<evidence type="ECO:0000256" key="15">
    <source>
        <dbReference type="ARBA" id="ARBA00079588"/>
    </source>
</evidence>
<dbReference type="PRINTS" id="PR00385">
    <property type="entry name" value="P450"/>
</dbReference>
<dbReference type="InterPro" id="IPR002397">
    <property type="entry name" value="Cyt_P450_B"/>
</dbReference>
<organism evidence="19 20">
    <name type="scientific">Mycolicibacterium fortuitum</name>
    <name type="common">Mycobacterium fortuitum</name>
    <dbReference type="NCBI Taxonomy" id="1766"/>
    <lineage>
        <taxon>Bacteria</taxon>
        <taxon>Bacillati</taxon>
        <taxon>Actinomycetota</taxon>
        <taxon>Actinomycetes</taxon>
        <taxon>Mycobacteriales</taxon>
        <taxon>Mycobacteriaceae</taxon>
        <taxon>Mycolicibacterium</taxon>
    </lineage>
</organism>
<evidence type="ECO:0000256" key="4">
    <source>
        <dbReference type="ARBA" id="ARBA00022617"/>
    </source>
</evidence>
<evidence type="ECO:0000256" key="5">
    <source>
        <dbReference type="ARBA" id="ARBA00022723"/>
    </source>
</evidence>
<dbReference type="FunFam" id="1.10.630.10:FF:000018">
    <property type="entry name" value="Cytochrome P450 monooxygenase"/>
    <property type="match status" value="1"/>
</dbReference>
<dbReference type="PROSITE" id="PS00086">
    <property type="entry name" value="CYTOCHROME_P450"/>
    <property type="match status" value="1"/>
</dbReference>
<evidence type="ECO:0000256" key="6">
    <source>
        <dbReference type="ARBA" id="ARBA00022963"/>
    </source>
</evidence>
<dbReference type="Proteomes" id="UP000255389">
    <property type="component" value="Unassembled WGS sequence"/>
</dbReference>
<dbReference type="GO" id="GO:0020037">
    <property type="term" value="F:heme binding"/>
    <property type="evidence" value="ECO:0007669"/>
    <property type="project" value="InterPro"/>
</dbReference>
<evidence type="ECO:0000256" key="2">
    <source>
        <dbReference type="ARBA" id="ARBA00010617"/>
    </source>
</evidence>
<evidence type="ECO:0000256" key="18">
    <source>
        <dbReference type="RuleBase" id="RU000461"/>
    </source>
</evidence>
<keyword evidence="12" id="KW-0753">Steroid metabolism</keyword>
<evidence type="ECO:0000256" key="11">
    <source>
        <dbReference type="ARBA" id="ARBA00023166"/>
    </source>
</evidence>
<dbReference type="GO" id="GO:0004497">
    <property type="term" value="F:monooxygenase activity"/>
    <property type="evidence" value="ECO:0007669"/>
    <property type="project" value="UniProtKB-KW"/>
</dbReference>
<dbReference type="GO" id="GO:0016705">
    <property type="term" value="F:oxidoreductase activity, acting on paired donors, with incorporation or reduction of molecular oxygen"/>
    <property type="evidence" value="ECO:0007669"/>
    <property type="project" value="InterPro"/>
</dbReference>
<evidence type="ECO:0000256" key="8">
    <source>
        <dbReference type="ARBA" id="ARBA00023004"/>
    </source>
</evidence>
<comment type="pathway">
    <text evidence="13">Steroid metabolism; cholesterol degradation.</text>
</comment>
<dbReference type="PANTHER" id="PTHR46696:SF6">
    <property type="entry name" value="P450, PUTATIVE (EUROFUNG)-RELATED"/>
    <property type="match status" value="1"/>
</dbReference>
<keyword evidence="9 18" id="KW-0503">Monooxygenase</keyword>
<keyword evidence="10" id="KW-0443">Lipid metabolism</keyword>
<dbReference type="Pfam" id="PF00067">
    <property type="entry name" value="p450"/>
    <property type="match status" value="1"/>
</dbReference>
<keyword evidence="3" id="KW-0153">Cholesterol metabolism</keyword>
<dbReference type="GO" id="GO:0016042">
    <property type="term" value="P:lipid catabolic process"/>
    <property type="evidence" value="ECO:0007669"/>
    <property type="project" value="UniProtKB-KW"/>
</dbReference>
<evidence type="ECO:0000313" key="20">
    <source>
        <dbReference type="Proteomes" id="UP000255389"/>
    </source>
</evidence>
<comment type="cofactor">
    <cofactor evidence="1">
        <name>heme</name>
        <dbReference type="ChEBI" id="CHEBI:30413"/>
    </cofactor>
</comment>
<keyword evidence="6" id="KW-0442">Lipid degradation</keyword>
<keyword evidence="7 18" id="KW-0560">Oxidoreductase</keyword>
<dbReference type="InterPro" id="IPR036396">
    <property type="entry name" value="Cyt_P450_sf"/>
</dbReference>
<reference evidence="19 20" key="1">
    <citation type="submission" date="2018-06" db="EMBL/GenBank/DDBJ databases">
        <authorList>
            <consortium name="Pathogen Informatics"/>
            <person name="Doyle S."/>
        </authorList>
    </citation>
    <scope>NUCLEOTIDE SEQUENCE [LARGE SCALE GENOMIC DNA]</scope>
    <source>
        <strain evidence="19 20">NCTC1542</strain>
    </source>
</reference>